<sequence>MICLSKYLFSVHSTIALQSVYINKKKMFPLKPSEIFYSQDSINNIFTGGYTHRGKPIGDTLDELADGQTTVQKISTISVIDINGKWFSCDNRRLWVFKQFEFLGGCTYIPVFKTMFIDRRKFTTLNEGKSIRVRGSPGGNWYYKLIKNPAKYKNCLQGVFIDPYIAMKVSTSKPPSYPQEDNSEEYLSIKRNIETPNAFGFRSNLVFGYDEQSDLNRTASATAQMLHRGSTPSLQISSPDQIFGKFGLNSAVPSSHSANISAGTNMRNNTERVEGLMPYTTPKSSERPTSSYENKPGSNVSIVQYQKKTTDTDQYMPSNINGSTLHGTRTVRLEGRTQKLETKLKPASRQVFTQLINVKQMKVNAKIPVTIILDPSEIRYTKEAIEYPPGNKRWPTVQRRILDLLEAENQKLLEVYKAYNMYWVKEENDVLWSLKEHPEWRKTKINLKVLVIEDNDSFLDFMRKEKPWLQISDILQFGHNIELIK</sequence>
<proteinExistence type="predicted"/>
<dbReference type="PANTHER" id="PTHR35378">
    <property type="entry name" value="UNNAMED PRODUCT"/>
    <property type="match status" value="1"/>
</dbReference>
<dbReference type="Proteomes" id="UP001195483">
    <property type="component" value="Unassembled WGS sequence"/>
</dbReference>
<feature type="compositionally biased region" description="Polar residues" evidence="1">
    <location>
        <begin position="281"/>
        <end position="299"/>
    </location>
</feature>
<dbReference type="PANTHER" id="PTHR35378:SF1">
    <property type="entry name" value="C2H2-TYPE DOMAIN-CONTAINING PROTEIN"/>
    <property type="match status" value="1"/>
</dbReference>
<keyword evidence="3" id="KW-1185">Reference proteome</keyword>
<evidence type="ECO:0000256" key="1">
    <source>
        <dbReference type="SAM" id="MobiDB-lite"/>
    </source>
</evidence>
<reference evidence="2" key="1">
    <citation type="journal article" date="2021" name="Genome Biol. Evol.">
        <title>A High-Quality Reference Genome for a Parasitic Bivalve with Doubly Uniparental Inheritance (Bivalvia: Unionida).</title>
        <authorList>
            <person name="Smith C.H."/>
        </authorList>
    </citation>
    <scope>NUCLEOTIDE SEQUENCE</scope>
    <source>
        <strain evidence="2">CHS0354</strain>
    </source>
</reference>
<reference evidence="2" key="2">
    <citation type="journal article" date="2021" name="Genome Biol. Evol.">
        <title>Developing a high-quality reference genome for a parasitic bivalve with doubly uniparental inheritance (Bivalvia: Unionida).</title>
        <authorList>
            <person name="Smith C.H."/>
        </authorList>
    </citation>
    <scope>NUCLEOTIDE SEQUENCE</scope>
    <source>
        <strain evidence="2">CHS0354</strain>
        <tissue evidence="2">Mantle</tissue>
    </source>
</reference>
<accession>A0AAE0SED5</accession>
<evidence type="ECO:0000313" key="2">
    <source>
        <dbReference type="EMBL" id="KAK3590394.1"/>
    </source>
</evidence>
<gene>
    <name evidence="2" type="ORF">CHS0354_028504</name>
</gene>
<reference evidence="2" key="3">
    <citation type="submission" date="2023-05" db="EMBL/GenBank/DDBJ databases">
        <authorList>
            <person name="Smith C.H."/>
        </authorList>
    </citation>
    <scope>NUCLEOTIDE SEQUENCE</scope>
    <source>
        <strain evidence="2">CHS0354</strain>
        <tissue evidence="2">Mantle</tissue>
    </source>
</reference>
<name>A0AAE0SED5_9BIVA</name>
<dbReference type="EMBL" id="JAEAOA010001703">
    <property type="protein sequence ID" value="KAK3590394.1"/>
    <property type="molecule type" value="Genomic_DNA"/>
</dbReference>
<feature type="compositionally biased region" description="Polar residues" evidence="1">
    <location>
        <begin position="256"/>
        <end position="268"/>
    </location>
</feature>
<evidence type="ECO:0000313" key="3">
    <source>
        <dbReference type="Proteomes" id="UP001195483"/>
    </source>
</evidence>
<feature type="region of interest" description="Disordered" evidence="1">
    <location>
        <begin position="256"/>
        <end position="299"/>
    </location>
</feature>
<comment type="caution">
    <text evidence="2">The sequence shown here is derived from an EMBL/GenBank/DDBJ whole genome shotgun (WGS) entry which is preliminary data.</text>
</comment>
<protein>
    <submittedName>
        <fullName evidence="2">Uncharacterized protein</fullName>
    </submittedName>
</protein>
<dbReference type="AlphaFoldDB" id="A0AAE0SED5"/>
<organism evidence="2 3">
    <name type="scientific">Potamilus streckersoni</name>
    <dbReference type="NCBI Taxonomy" id="2493646"/>
    <lineage>
        <taxon>Eukaryota</taxon>
        <taxon>Metazoa</taxon>
        <taxon>Spiralia</taxon>
        <taxon>Lophotrochozoa</taxon>
        <taxon>Mollusca</taxon>
        <taxon>Bivalvia</taxon>
        <taxon>Autobranchia</taxon>
        <taxon>Heteroconchia</taxon>
        <taxon>Palaeoheterodonta</taxon>
        <taxon>Unionida</taxon>
        <taxon>Unionoidea</taxon>
        <taxon>Unionidae</taxon>
        <taxon>Ambleminae</taxon>
        <taxon>Lampsilini</taxon>
        <taxon>Potamilus</taxon>
    </lineage>
</organism>